<comment type="caution">
    <text evidence="1">The sequence shown here is derived from an EMBL/GenBank/DDBJ whole genome shotgun (WGS) entry which is preliminary data.</text>
</comment>
<dbReference type="Proteomes" id="UP000018211">
    <property type="component" value="Unassembled WGS sequence"/>
</dbReference>
<name>A0AAV2VJ29_9VIBR</name>
<dbReference type="AlphaFoldDB" id="A0AAV2VJ29"/>
<dbReference type="RefSeq" id="WP_022610434.1">
    <property type="nucleotide sequence ID" value="NZ_LK391965.1"/>
</dbReference>
<proteinExistence type="predicted"/>
<protein>
    <submittedName>
        <fullName evidence="1">Uncharacterized protein</fullName>
    </submittedName>
</protein>
<evidence type="ECO:0000313" key="2">
    <source>
        <dbReference type="Proteomes" id="UP000018211"/>
    </source>
</evidence>
<reference evidence="1 2" key="1">
    <citation type="journal article" date="2013" name="ISME J.">
        <title>Comparative genomics of pathogenic lineages of Vibrio nigripulchritudo identifies virulence-associated traits.</title>
        <authorList>
            <person name="Goudenege D."/>
            <person name="Labreuche Y."/>
            <person name="Krin E."/>
            <person name="Ansquer D."/>
            <person name="Mangenot S."/>
            <person name="Calteau A."/>
            <person name="Medigue C."/>
            <person name="Mazel D."/>
            <person name="Polz M.F."/>
            <person name="Le Roux F."/>
        </authorList>
    </citation>
    <scope>NUCLEOTIDE SEQUENCE [LARGE SCALE GENOMIC DNA]</scope>
    <source>
        <strain evidence="1 2">SOn1</strain>
    </source>
</reference>
<organism evidence="1 2">
    <name type="scientific">Vibrio nigripulchritudo SOn1</name>
    <dbReference type="NCBI Taxonomy" id="1238450"/>
    <lineage>
        <taxon>Bacteria</taxon>
        <taxon>Pseudomonadati</taxon>
        <taxon>Pseudomonadota</taxon>
        <taxon>Gammaproteobacteria</taxon>
        <taxon>Vibrionales</taxon>
        <taxon>Vibrionaceae</taxon>
        <taxon>Vibrio</taxon>
    </lineage>
</organism>
<accession>A0AAV2VJ29</accession>
<sequence>MEWDIGRFGFNPDMTGFRFIQVAKSFRPSDVPGLIGWYDASQENTITLNGNEITRIANRVETGQPIEALAFGGPDYVPNHAVANGMPAVVWPYTDNKKGLGLGVDASVKHLFVVAAYKNGVENRFSQYNTIYTALAGITWFSPTRVMGALNASSIFNQAEFGVLASVNDGPLTDATTILPLPLSVLHFSQSTQFDVSAFGSNNGSNDNNRAWQGCVCEVLAFSGDVAPSEIQAIKDYLYHKWGIQP</sequence>
<gene>
    <name evidence="1" type="ORF">VIBNISOn1_1190011</name>
</gene>
<evidence type="ECO:0000313" key="1">
    <source>
        <dbReference type="EMBL" id="CCO44666.1"/>
    </source>
</evidence>
<dbReference type="EMBL" id="CAOF01000023">
    <property type="protein sequence ID" value="CCO44666.1"/>
    <property type="molecule type" value="Genomic_DNA"/>
</dbReference>